<dbReference type="InterPro" id="IPR009288">
    <property type="entry name" value="AIG2-like_dom"/>
</dbReference>
<feature type="binding site" evidence="4">
    <location>
        <begin position="11"/>
        <end position="16"/>
    </location>
    <ligand>
        <name>substrate</name>
    </ligand>
</feature>
<dbReference type="PANTHER" id="PTHR12935">
    <property type="entry name" value="GAMMA-GLUTAMYLCYCLOTRANSFERASE"/>
    <property type="match status" value="1"/>
</dbReference>
<dbReference type="EMBL" id="KN834779">
    <property type="protein sequence ID" value="KIK59623.1"/>
    <property type="molecule type" value="Genomic_DNA"/>
</dbReference>
<keyword evidence="2" id="KW-0456">Lyase</keyword>
<feature type="domain" description="Gamma-glutamylcyclotransferase AIG2-like" evidence="5">
    <location>
        <begin position="11"/>
        <end position="122"/>
    </location>
</feature>
<dbReference type="InterPro" id="IPR013024">
    <property type="entry name" value="GGCT-like"/>
</dbReference>
<dbReference type="OrthoDB" id="2924818at2759"/>
<accession>A0A0D0CUT3</accession>
<dbReference type="InterPro" id="IPR036568">
    <property type="entry name" value="GGCT-like_sf"/>
</dbReference>
<evidence type="ECO:0000313" key="6">
    <source>
        <dbReference type="EMBL" id="KIK59623.1"/>
    </source>
</evidence>
<evidence type="ECO:0000256" key="3">
    <source>
        <dbReference type="PIRSR" id="PIRSR617939-1"/>
    </source>
</evidence>
<name>A0A0D0CUT3_9AGAR</name>
<dbReference type="PANTHER" id="PTHR12935:SF0">
    <property type="entry name" value="GAMMA-GLUTAMYLCYCLOTRANSFERASE"/>
    <property type="match status" value="1"/>
</dbReference>
<dbReference type="CDD" id="cd06661">
    <property type="entry name" value="GGCT_like"/>
    <property type="match status" value="1"/>
</dbReference>
<evidence type="ECO:0000256" key="2">
    <source>
        <dbReference type="ARBA" id="ARBA00023239"/>
    </source>
</evidence>
<feature type="active site" description="Proton acceptor" evidence="3">
    <location>
        <position position="80"/>
    </location>
</feature>
<protein>
    <recommendedName>
        <fullName evidence="1">gamma-glutamylcyclotransferase</fullName>
        <ecNumber evidence="1">4.3.2.9</ecNumber>
    </recommendedName>
</protein>
<organism evidence="6 7">
    <name type="scientific">Collybiopsis luxurians FD-317 M1</name>
    <dbReference type="NCBI Taxonomy" id="944289"/>
    <lineage>
        <taxon>Eukaryota</taxon>
        <taxon>Fungi</taxon>
        <taxon>Dikarya</taxon>
        <taxon>Basidiomycota</taxon>
        <taxon>Agaricomycotina</taxon>
        <taxon>Agaricomycetes</taxon>
        <taxon>Agaricomycetidae</taxon>
        <taxon>Agaricales</taxon>
        <taxon>Marasmiineae</taxon>
        <taxon>Omphalotaceae</taxon>
        <taxon>Collybiopsis</taxon>
        <taxon>Collybiopsis luxurians</taxon>
    </lineage>
</organism>
<dbReference type="Proteomes" id="UP000053593">
    <property type="component" value="Unassembled WGS sequence"/>
</dbReference>
<dbReference type="AlphaFoldDB" id="A0A0D0CUT3"/>
<gene>
    <name evidence="6" type="ORF">GYMLUDRAFT_44591</name>
</gene>
<evidence type="ECO:0000259" key="5">
    <source>
        <dbReference type="Pfam" id="PF06094"/>
    </source>
</evidence>
<dbReference type="EC" id="4.3.2.9" evidence="1"/>
<dbReference type="Gene3D" id="3.10.490.10">
    <property type="entry name" value="Gamma-glutamyl cyclotransferase-like"/>
    <property type="match status" value="1"/>
</dbReference>
<evidence type="ECO:0000256" key="4">
    <source>
        <dbReference type="PIRSR" id="PIRSR617939-2"/>
    </source>
</evidence>
<reference evidence="6 7" key="1">
    <citation type="submission" date="2014-04" db="EMBL/GenBank/DDBJ databases">
        <title>Evolutionary Origins and Diversification of the Mycorrhizal Mutualists.</title>
        <authorList>
            <consortium name="DOE Joint Genome Institute"/>
            <consortium name="Mycorrhizal Genomics Consortium"/>
            <person name="Kohler A."/>
            <person name="Kuo A."/>
            <person name="Nagy L.G."/>
            <person name="Floudas D."/>
            <person name="Copeland A."/>
            <person name="Barry K.W."/>
            <person name="Cichocki N."/>
            <person name="Veneault-Fourrey C."/>
            <person name="LaButti K."/>
            <person name="Lindquist E.A."/>
            <person name="Lipzen A."/>
            <person name="Lundell T."/>
            <person name="Morin E."/>
            <person name="Murat C."/>
            <person name="Riley R."/>
            <person name="Ohm R."/>
            <person name="Sun H."/>
            <person name="Tunlid A."/>
            <person name="Henrissat B."/>
            <person name="Grigoriev I.V."/>
            <person name="Hibbett D.S."/>
            <person name="Martin F."/>
        </authorList>
    </citation>
    <scope>NUCLEOTIDE SEQUENCE [LARGE SCALE GENOMIC DNA]</scope>
    <source>
        <strain evidence="6 7">FD-317 M1</strain>
    </source>
</reference>
<dbReference type="GO" id="GO:0003839">
    <property type="term" value="F:gamma-glutamylcyclotransferase activity"/>
    <property type="evidence" value="ECO:0007669"/>
    <property type="project" value="UniProtKB-EC"/>
</dbReference>
<evidence type="ECO:0000313" key="7">
    <source>
        <dbReference type="Proteomes" id="UP000053593"/>
    </source>
</evidence>
<dbReference type="HOGENOM" id="CLU_048475_1_2_1"/>
<sequence length="164" mass="18908">MSTSVTSPTLYFGYGSNIWRNQMERRCPESKFIGVGLLKDWRWFLNERGVANIANSEGNEVYGFIYELNARDEATLDRFEGAPDIYQKVYDVPVKVTVRSGKGPIDEGEIVNTMVYVDHEKVKDGKIREEYIARLHFAMEDGIKEGIPKEYFDKYFSPFVPSQV</sequence>
<proteinExistence type="predicted"/>
<dbReference type="InterPro" id="IPR017939">
    <property type="entry name" value="G-Glutamylcylcotransferase"/>
</dbReference>
<dbReference type="SUPFAM" id="SSF110857">
    <property type="entry name" value="Gamma-glutamyl cyclotransferase-like"/>
    <property type="match status" value="1"/>
</dbReference>
<feature type="binding site" evidence="4">
    <location>
        <position position="131"/>
    </location>
    <ligand>
        <name>substrate</name>
    </ligand>
</feature>
<evidence type="ECO:0000256" key="1">
    <source>
        <dbReference type="ARBA" id="ARBA00012346"/>
    </source>
</evidence>
<keyword evidence="7" id="KW-1185">Reference proteome</keyword>
<dbReference type="Pfam" id="PF06094">
    <property type="entry name" value="GGACT"/>
    <property type="match status" value="1"/>
</dbReference>